<name>A0A813DL60_POLGL</name>
<proteinExistence type="predicted"/>
<dbReference type="OrthoDB" id="426718at2759"/>
<comment type="caution">
    <text evidence="2">The sequence shown here is derived from an EMBL/GenBank/DDBJ whole genome shotgun (WGS) entry which is preliminary data.</text>
</comment>
<dbReference type="InterPro" id="IPR051218">
    <property type="entry name" value="Sec_MonoDiacylglyc_Lipase"/>
</dbReference>
<dbReference type="AlphaFoldDB" id="A0A813DL60"/>
<dbReference type="GO" id="GO:0006629">
    <property type="term" value="P:lipid metabolic process"/>
    <property type="evidence" value="ECO:0007669"/>
    <property type="project" value="InterPro"/>
</dbReference>
<dbReference type="PANTHER" id="PTHR45856:SF24">
    <property type="entry name" value="FUNGAL LIPASE-LIKE DOMAIN-CONTAINING PROTEIN"/>
    <property type="match status" value="1"/>
</dbReference>
<dbReference type="InterPro" id="IPR029058">
    <property type="entry name" value="AB_hydrolase_fold"/>
</dbReference>
<feature type="non-terminal residue" evidence="2">
    <location>
        <position position="229"/>
    </location>
</feature>
<dbReference type="SUPFAM" id="SSF53474">
    <property type="entry name" value="alpha/beta-Hydrolases"/>
    <property type="match status" value="1"/>
</dbReference>
<dbReference type="CDD" id="cd00519">
    <property type="entry name" value="Lipase_3"/>
    <property type="match status" value="1"/>
</dbReference>
<dbReference type="Gene3D" id="3.40.50.1820">
    <property type="entry name" value="alpha/beta hydrolase"/>
    <property type="match status" value="1"/>
</dbReference>
<dbReference type="Proteomes" id="UP000654075">
    <property type="component" value="Unassembled WGS sequence"/>
</dbReference>
<sequence>VPWIACSDSAPTPVFPYIPSAGRAFAALAQAAYCGPVERLRNWTCGPCRRAGIQIVPGSIRFIEEGELWNRNATFIYLARVTTGFPQGDGCILSFRGSTNAANWVKDLQGWREMADFSGCPKCRVEAGFYSIWKRVEEKVLAHLSEVGCESAEANATSSSNNLYLTGHSMGSAVSNLAMFMLEKRGYKVQLSFNFESPRVGDAVYAESFKARFGRKIPVYRITHAMDPV</sequence>
<protein>
    <recommendedName>
        <fullName evidence="1">Fungal lipase-type domain-containing protein</fullName>
    </recommendedName>
</protein>
<evidence type="ECO:0000313" key="3">
    <source>
        <dbReference type="Proteomes" id="UP000654075"/>
    </source>
</evidence>
<dbReference type="EMBL" id="CAJNNV010002690">
    <property type="protein sequence ID" value="CAE8587630.1"/>
    <property type="molecule type" value="Genomic_DNA"/>
</dbReference>
<dbReference type="PANTHER" id="PTHR45856">
    <property type="entry name" value="ALPHA/BETA-HYDROLASES SUPERFAMILY PROTEIN"/>
    <property type="match status" value="1"/>
</dbReference>
<accession>A0A813DL60</accession>
<feature type="domain" description="Fungal lipase-type" evidence="1">
    <location>
        <begin position="93"/>
        <end position="229"/>
    </location>
</feature>
<dbReference type="InterPro" id="IPR002921">
    <property type="entry name" value="Fungal_lipase-type"/>
</dbReference>
<reference evidence="2" key="1">
    <citation type="submission" date="2021-02" db="EMBL/GenBank/DDBJ databases">
        <authorList>
            <person name="Dougan E. K."/>
            <person name="Rhodes N."/>
            <person name="Thang M."/>
            <person name="Chan C."/>
        </authorList>
    </citation>
    <scope>NUCLEOTIDE SEQUENCE</scope>
</reference>
<evidence type="ECO:0000259" key="1">
    <source>
        <dbReference type="Pfam" id="PF01764"/>
    </source>
</evidence>
<evidence type="ECO:0000313" key="2">
    <source>
        <dbReference type="EMBL" id="CAE8587630.1"/>
    </source>
</evidence>
<dbReference type="OMA" id="YRITHAM"/>
<organism evidence="2 3">
    <name type="scientific">Polarella glacialis</name>
    <name type="common">Dinoflagellate</name>
    <dbReference type="NCBI Taxonomy" id="89957"/>
    <lineage>
        <taxon>Eukaryota</taxon>
        <taxon>Sar</taxon>
        <taxon>Alveolata</taxon>
        <taxon>Dinophyceae</taxon>
        <taxon>Suessiales</taxon>
        <taxon>Suessiaceae</taxon>
        <taxon>Polarella</taxon>
    </lineage>
</organism>
<gene>
    <name evidence="2" type="ORF">PGLA1383_LOCUS6463</name>
</gene>
<dbReference type="Pfam" id="PF01764">
    <property type="entry name" value="Lipase_3"/>
    <property type="match status" value="1"/>
</dbReference>
<feature type="non-terminal residue" evidence="2">
    <location>
        <position position="1"/>
    </location>
</feature>
<keyword evidence="3" id="KW-1185">Reference proteome</keyword>